<keyword evidence="2" id="KW-1185">Reference proteome</keyword>
<evidence type="ECO:0000313" key="1">
    <source>
        <dbReference type="EMBL" id="QDU30236.1"/>
    </source>
</evidence>
<dbReference type="EMBL" id="CP036274">
    <property type="protein sequence ID" value="QDU30236.1"/>
    <property type="molecule type" value="Genomic_DNA"/>
</dbReference>
<dbReference type="Proteomes" id="UP000315017">
    <property type="component" value="Chromosome"/>
</dbReference>
<evidence type="ECO:0000313" key="2">
    <source>
        <dbReference type="Proteomes" id="UP000315017"/>
    </source>
</evidence>
<gene>
    <name evidence="1" type="ORF">ETAA8_53550</name>
</gene>
<dbReference type="AlphaFoldDB" id="A0A517YJ39"/>
<accession>A0A517YJ39</accession>
<protein>
    <submittedName>
        <fullName evidence="1">Uncharacterized protein</fullName>
    </submittedName>
</protein>
<sequence length="116" mass="12849">MEIRWLRKWKLWKLNLAISAQQMMLTYSQTRLTNFARLKLTEISASVAEQQIVEPGRLAIAGGMGLRLPLRKLQVDGPVASSGASLLPCHWPDISDTMAGDGLAKTGLGFRKRNSN</sequence>
<proteinExistence type="predicted"/>
<organism evidence="1 2">
    <name type="scientific">Anatilimnocola aggregata</name>
    <dbReference type="NCBI Taxonomy" id="2528021"/>
    <lineage>
        <taxon>Bacteria</taxon>
        <taxon>Pseudomonadati</taxon>
        <taxon>Planctomycetota</taxon>
        <taxon>Planctomycetia</taxon>
        <taxon>Pirellulales</taxon>
        <taxon>Pirellulaceae</taxon>
        <taxon>Anatilimnocola</taxon>
    </lineage>
</organism>
<reference evidence="1 2" key="1">
    <citation type="submission" date="2019-02" db="EMBL/GenBank/DDBJ databases">
        <title>Deep-cultivation of Planctomycetes and their phenomic and genomic characterization uncovers novel biology.</title>
        <authorList>
            <person name="Wiegand S."/>
            <person name="Jogler M."/>
            <person name="Boedeker C."/>
            <person name="Pinto D."/>
            <person name="Vollmers J."/>
            <person name="Rivas-Marin E."/>
            <person name="Kohn T."/>
            <person name="Peeters S.H."/>
            <person name="Heuer A."/>
            <person name="Rast P."/>
            <person name="Oberbeckmann S."/>
            <person name="Bunk B."/>
            <person name="Jeske O."/>
            <person name="Meyerdierks A."/>
            <person name="Storesund J.E."/>
            <person name="Kallscheuer N."/>
            <person name="Luecker S."/>
            <person name="Lage O.M."/>
            <person name="Pohl T."/>
            <person name="Merkel B.J."/>
            <person name="Hornburger P."/>
            <person name="Mueller R.-W."/>
            <person name="Bruemmer F."/>
            <person name="Labrenz M."/>
            <person name="Spormann A.M."/>
            <person name="Op den Camp H."/>
            <person name="Overmann J."/>
            <person name="Amann R."/>
            <person name="Jetten M.S.M."/>
            <person name="Mascher T."/>
            <person name="Medema M.H."/>
            <person name="Devos D.P."/>
            <person name="Kaster A.-K."/>
            <person name="Ovreas L."/>
            <person name="Rohde M."/>
            <person name="Galperin M.Y."/>
            <person name="Jogler C."/>
        </authorList>
    </citation>
    <scope>NUCLEOTIDE SEQUENCE [LARGE SCALE GENOMIC DNA]</scope>
    <source>
        <strain evidence="1 2">ETA_A8</strain>
    </source>
</reference>
<name>A0A517YJ39_9BACT</name>
<dbReference type="KEGG" id="aagg:ETAA8_53550"/>